<evidence type="ECO:0000256" key="3">
    <source>
        <dbReference type="ARBA" id="ARBA00022692"/>
    </source>
</evidence>
<dbReference type="GO" id="GO:0005886">
    <property type="term" value="C:plasma membrane"/>
    <property type="evidence" value="ECO:0007669"/>
    <property type="project" value="TreeGrafter"/>
</dbReference>
<dbReference type="InterPro" id="IPR036412">
    <property type="entry name" value="HAD-like_sf"/>
</dbReference>
<evidence type="ECO:0000256" key="1">
    <source>
        <dbReference type="ARBA" id="ARBA00004141"/>
    </source>
</evidence>
<reference evidence="11 12" key="1">
    <citation type="submission" date="2017-09" db="EMBL/GenBank/DDBJ databases">
        <title>Mesorhizobum sanjuanii sp. nov. isolated from nodules of Lotus tenuis in saline-alkaline lowlands of Flooding Pampa.</title>
        <authorList>
            <person name="Sannazzaro A.I."/>
            <person name="Torres Tejerizo G.A."/>
            <person name="Fontana F."/>
            <person name="Cumpa Velazquez L.M."/>
            <person name="Hansen L."/>
            <person name="Pistorio M."/>
            <person name="Estrella M.J."/>
        </authorList>
    </citation>
    <scope>NUCLEOTIDE SEQUENCE [LARGE SCALE GENOMIC DNA]</scope>
    <source>
        <strain evidence="11 12">BSA136</strain>
    </source>
</reference>
<feature type="transmembrane region" description="Helical" evidence="9">
    <location>
        <begin position="686"/>
        <end position="707"/>
    </location>
</feature>
<dbReference type="InterPro" id="IPR001757">
    <property type="entry name" value="P_typ_ATPase"/>
</dbReference>
<proteinExistence type="inferred from homology"/>
<comment type="caution">
    <text evidence="11">The sequence shown here is derived from an EMBL/GenBank/DDBJ whole genome shotgun (WGS) entry which is preliminary data.</text>
</comment>
<feature type="domain" description="Cation-transporting P-type ATPase N-terminal" evidence="10">
    <location>
        <begin position="14"/>
        <end position="76"/>
    </location>
</feature>
<dbReference type="PANTHER" id="PTHR43294">
    <property type="entry name" value="SODIUM/POTASSIUM-TRANSPORTING ATPASE SUBUNIT ALPHA"/>
    <property type="match status" value="1"/>
</dbReference>
<evidence type="ECO:0000256" key="2">
    <source>
        <dbReference type="ARBA" id="ARBA00005675"/>
    </source>
</evidence>
<feature type="transmembrane region" description="Helical" evidence="9">
    <location>
        <begin position="759"/>
        <end position="782"/>
    </location>
</feature>
<organism evidence="11 12">
    <name type="scientific">Mesorhizobium sanjuanii</name>
    <dbReference type="NCBI Taxonomy" id="2037900"/>
    <lineage>
        <taxon>Bacteria</taxon>
        <taxon>Pseudomonadati</taxon>
        <taxon>Pseudomonadota</taxon>
        <taxon>Alphaproteobacteria</taxon>
        <taxon>Hyphomicrobiales</taxon>
        <taxon>Phyllobacteriaceae</taxon>
        <taxon>Mesorhizobium</taxon>
    </lineage>
</organism>
<dbReference type="GO" id="GO:1990573">
    <property type="term" value="P:potassium ion import across plasma membrane"/>
    <property type="evidence" value="ECO:0007669"/>
    <property type="project" value="TreeGrafter"/>
</dbReference>
<dbReference type="GO" id="GO:0016887">
    <property type="term" value="F:ATP hydrolysis activity"/>
    <property type="evidence" value="ECO:0007669"/>
    <property type="project" value="InterPro"/>
</dbReference>
<keyword evidence="11" id="KW-0378">Hydrolase</keyword>
<dbReference type="InterPro" id="IPR023298">
    <property type="entry name" value="ATPase_P-typ_TM_dom_sf"/>
</dbReference>
<dbReference type="Proteomes" id="UP000219182">
    <property type="component" value="Unassembled WGS sequence"/>
</dbReference>
<evidence type="ECO:0000256" key="4">
    <source>
        <dbReference type="ARBA" id="ARBA00022741"/>
    </source>
</evidence>
<dbReference type="InterPro" id="IPR023214">
    <property type="entry name" value="HAD_sf"/>
</dbReference>
<feature type="transmembrane region" description="Helical" evidence="9">
    <location>
        <begin position="266"/>
        <end position="291"/>
    </location>
</feature>
<evidence type="ECO:0000313" key="11">
    <source>
        <dbReference type="EMBL" id="PDQ22461.1"/>
    </source>
</evidence>
<dbReference type="Gene3D" id="3.40.50.1000">
    <property type="entry name" value="HAD superfamily/HAD-like"/>
    <property type="match status" value="1"/>
</dbReference>
<dbReference type="GO" id="GO:0005524">
    <property type="term" value="F:ATP binding"/>
    <property type="evidence" value="ECO:0007669"/>
    <property type="project" value="UniProtKB-KW"/>
</dbReference>
<dbReference type="GO" id="GO:1902600">
    <property type="term" value="P:proton transmembrane transport"/>
    <property type="evidence" value="ECO:0007669"/>
    <property type="project" value="TreeGrafter"/>
</dbReference>
<dbReference type="GO" id="GO:0005391">
    <property type="term" value="F:P-type sodium:potassium-exchanging transporter activity"/>
    <property type="evidence" value="ECO:0007669"/>
    <property type="project" value="TreeGrafter"/>
</dbReference>
<keyword evidence="5" id="KW-0067">ATP-binding</keyword>
<dbReference type="InterPro" id="IPR004014">
    <property type="entry name" value="ATPase_P-typ_cation-transptr_N"/>
</dbReference>
<dbReference type="InterPro" id="IPR006068">
    <property type="entry name" value="ATPase_P-typ_cation-transptr_C"/>
</dbReference>
<accession>A0A2A6FLE5</accession>
<keyword evidence="12" id="KW-1185">Reference proteome</keyword>
<dbReference type="PRINTS" id="PR00119">
    <property type="entry name" value="CATATPASE"/>
</dbReference>
<evidence type="ECO:0000256" key="9">
    <source>
        <dbReference type="SAM" id="Phobius"/>
    </source>
</evidence>
<name>A0A2A6FLE5_9HYPH</name>
<dbReference type="SUPFAM" id="SSF81653">
    <property type="entry name" value="Calcium ATPase, transduction domain A"/>
    <property type="match status" value="1"/>
</dbReference>
<dbReference type="Pfam" id="PF00689">
    <property type="entry name" value="Cation_ATPase_C"/>
    <property type="match status" value="1"/>
</dbReference>
<dbReference type="EMBL" id="NWQG01000016">
    <property type="protein sequence ID" value="PDQ22461.1"/>
    <property type="molecule type" value="Genomic_DNA"/>
</dbReference>
<keyword evidence="3 9" id="KW-0812">Transmembrane</keyword>
<dbReference type="SFLD" id="SFLDG00002">
    <property type="entry name" value="C1.7:_P-type_atpase_like"/>
    <property type="match status" value="1"/>
</dbReference>
<evidence type="ECO:0000259" key="10">
    <source>
        <dbReference type="SMART" id="SM00831"/>
    </source>
</evidence>
<comment type="similarity">
    <text evidence="2">Belongs to the cation transport ATPase (P-type) (TC 3.A.3) family. Type IIA subfamily.</text>
</comment>
<evidence type="ECO:0000256" key="8">
    <source>
        <dbReference type="ARBA" id="ARBA00023136"/>
    </source>
</evidence>
<dbReference type="InterPro" id="IPR023299">
    <property type="entry name" value="ATPase_P-typ_cyto_dom_N"/>
</dbReference>
<evidence type="ECO:0000313" key="12">
    <source>
        <dbReference type="Proteomes" id="UP000219182"/>
    </source>
</evidence>
<protein>
    <submittedName>
        <fullName evidence="11">HAD family hydrolase</fullName>
    </submittedName>
</protein>
<dbReference type="SFLD" id="SFLDF00027">
    <property type="entry name" value="p-type_atpase"/>
    <property type="match status" value="1"/>
</dbReference>
<gene>
    <name evidence="11" type="ORF">CN311_03580</name>
</gene>
<keyword evidence="7 9" id="KW-1133">Transmembrane helix</keyword>
<dbReference type="InterPro" id="IPR059000">
    <property type="entry name" value="ATPase_P-type_domA"/>
</dbReference>
<dbReference type="InterPro" id="IPR018303">
    <property type="entry name" value="ATPase_P-typ_P_site"/>
</dbReference>
<keyword evidence="6" id="KW-1278">Translocase</keyword>
<evidence type="ECO:0000256" key="6">
    <source>
        <dbReference type="ARBA" id="ARBA00022967"/>
    </source>
</evidence>
<evidence type="ECO:0000256" key="5">
    <source>
        <dbReference type="ARBA" id="ARBA00022840"/>
    </source>
</evidence>
<comment type="subcellular location">
    <subcellularLocation>
        <location evidence="1">Membrane</location>
        <topology evidence="1">Multi-pass membrane protein</topology>
    </subcellularLocation>
</comment>
<keyword evidence="8 9" id="KW-0472">Membrane</keyword>
<feature type="transmembrane region" description="Helical" evidence="9">
    <location>
        <begin position="857"/>
        <end position="876"/>
    </location>
</feature>
<feature type="transmembrane region" description="Helical" evidence="9">
    <location>
        <begin position="56"/>
        <end position="74"/>
    </location>
</feature>
<dbReference type="AlphaFoldDB" id="A0A2A6FLE5"/>
<dbReference type="GO" id="GO:0030007">
    <property type="term" value="P:intracellular potassium ion homeostasis"/>
    <property type="evidence" value="ECO:0007669"/>
    <property type="project" value="TreeGrafter"/>
</dbReference>
<dbReference type="RefSeq" id="WP_097572022.1">
    <property type="nucleotide sequence ID" value="NZ_NWQG01000016.1"/>
</dbReference>
<dbReference type="Pfam" id="PF13246">
    <property type="entry name" value="Cation_ATPase"/>
    <property type="match status" value="1"/>
</dbReference>
<dbReference type="NCBIfam" id="TIGR01494">
    <property type="entry name" value="ATPase_P-type"/>
    <property type="match status" value="2"/>
</dbReference>
<dbReference type="Gene3D" id="2.70.150.10">
    <property type="entry name" value="Calcium-transporting ATPase, cytoplasmic transduction domain A"/>
    <property type="match status" value="1"/>
</dbReference>
<dbReference type="SFLD" id="SFLDS00003">
    <property type="entry name" value="Haloacid_Dehalogenase"/>
    <property type="match status" value="1"/>
</dbReference>
<keyword evidence="4" id="KW-0547">Nucleotide-binding</keyword>
<dbReference type="SMART" id="SM00831">
    <property type="entry name" value="Cation_ATPase_N"/>
    <property type="match status" value="1"/>
</dbReference>
<dbReference type="InterPro" id="IPR008250">
    <property type="entry name" value="ATPase_P-typ_transduc_dom_A_sf"/>
</dbReference>
<dbReference type="InterPro" id="IPR050510">
    <property type="entry name" value="Cation_transp_ATPase_P-type"/>
</dbReference>
<dbReference type="SUPFAM" id="SSF56784">
    <property type="entry name" value="HAD-like"/>
    <property type="match status" value="1"/>
</dbReference>
<sequence length="900" mass="97153">MNDLVLSQTNDAPTPDAVPVSGLTSAVARARFEQYGPNALPQPYTPSLAAVFLRQFLSPLIYILLFAAVVSLALGDVKDALFIGAVLMSNGIIGAAQEFSAGRAAAALRNLEEPQASVVRDGAQRRIDARELVPGDLVLLEAGARVPADIQLLHSEDLQCDESLLTGESRPVKKRASSPGEETEPTVSYAGSMITRGRGRGIVVSTGGATEIGKIAEEIGKRSISKPPLLIRLERFSRMIAIAVGLAILLLVAVGLLRDIPYRDLFMLAVGLAVSAIPEGLPVAISVALAIGMRRMARVNVIVRKMPAMESLGSCTMIATDKTGTLTMNELTVTDILLPDGTWLKCEAGQDLDACSIVSPPGDDAQASLRASALLKAASLPNEGRLFKERGSWSRHGDPVDVALLTAARKGGIAQEEIAAHYPLITRIPYEPDLKYAASFHRRKGRVRIFVKGAPETLIAMASQMDAGDRPLPIDGASLLRQKEDLAGMGLRVLAFAQAEIDTTPDDGYAHHHLGDLTFLGMAGMQDPVRPEVPNAIRDCYRAGIEVAMVTGDDPRTASVIAEQAGFVFKPDQVVTGETVRRAEQNGEAALDKLTRHARVFARVDPAQKLSIVMSLSRNGHFVAVTGDGVNDAPALKHAHVGVAMGRAGTDVAKESADIVVTDDNFASIVNGILEGRVAYANIRKVVFMLVSTGAAEVVLFLLAIPLGLPMPLLAVQLLWLNLVTNGIQDVALAAEAAEGDELRYPPRRPNEPILDRVMIRRIWHSVLVMGVGGFAVFYWLLQQGYPVEQARNLLLLLFVLFENFQTLNSRSEHLSVFRQRLFANPLLVFGVLGAQALHIGAMYIPGLSDTLQITPVSLREWGMLLILAATLLVGMEFEKWRERRRGPVSRRQDAQRLDE</sequence>
<dbReference type="Pfam" id="PF08282">
    <property type="entry name" value="Hydrolase_3"/>
    <property type="match status" value="1"/>
</dbReference>
<dbReference type="SUPFAM" id="SSF81665">
    <property type="entry name" value="Calcium ATPase, transmembrane domain M"/>
    <property type="match status" value="1"/>
</dbReference>
<dbReference type="PANTHER" id="PTHR43294:SF20">
    <property type="entry name" value="P-TYPE ATPASE"/>
    <property type="match status" value="1"/>
</dbReference>
<dbReference type="Gene3D" id="3.40.1110.10">
    <property type="entry name" value="Calcium-transporting ATPase, cytoplasmic domain N"/>
    <property type="match status" value="1"/>
</dbReference>
<feature type="transmembrane region" description="Helical" evidence="9">
    <location>
        <begin position="822"/>
        <end position="845"/>
    </location>
</feature>
<dbReference type="GO" id="GO:0036376">
    <property type="term" value="P:sodium ion export across plasma membrane"/>
    <property type="evidence" value="ECO:0007669"/>
    <property type="project" value="TreeGrafter"/>
</dbReference>
<dbReference type="GO" id="GO:0006883">
    <property type="term" value="P:intracellular sodium ion homeostasis"/>
    <property type="evidence" value="ECO:0007669"/>
    <property type="project" value="TreeGrafter"/>
</dbReference>
<dbReference type="Pfam" id="PF00690">
    <property type="entry name" value="Cation_ATPase_N"/>
    <property type="match status" value="1"/>
</dbReference>
<dbReference type="PROSITE" id="PS00154">
    <property type="entry name" value="ATPASE_E1_E2"/>
    <property type="match status" value="1"/>
</dbReference>
<dbReference type="PRINTS" id="PR00120">
    <property type="entry name" value="HATPASE"/>
</dbReference>
<evidence type="ECO:0000256" key="7">
    <source>
        <dbReference type="ARBA" id="ARBA00022989"/>
    </source>
</evidence>
<feature type="transmembrane region" description="Helical" evidence="9">
    <location>
        <begin position="239"/>
        <end position="260"/>
    </location>
</feature>
<dbReference type="Pfam" id="PF00122">
    <property type="entry name" value="E1-E2_ATPase"/>
    <property type="match status" value="1"/>
</dbReference>
<dbReference type="Gene3D" id="1.20.1110.10">
    <property type="entry name" value="Calcium-transporting ATPase, transmembrane domain"/>
    <property type="match status" value="1"/>
</dbReference>
<dbReference type="InterPro" id="IPR044492">
    <property type="entry name" value="P_typ_ATPase_HD_dom"/>
</dbReference>